<dbReference type="InterPro" id="IPR032809">
    <property type="entry name" value="Put_HupE_UreJ"/>
</dbReference>
<keyword evidence="1" id="KW-1133">Transmembrane helix</keyword>
<organism evidence="2 3">
    <name type="scientific">Shewanella hanedai</name>
    <name type="common">Alteromonas hanedai</name>
    <dbReference type="NCBI Taxonomy" id="25"/>
    <lineage>
        <taxon>Bacteria</taxon>
        <taxon>Pseudomonadati</taxon>
        <taxon>Pseudomonadota</taxon>
        <taxon>Gammaproteobacteria</taxon>
        <taxon>Alteromonadales</taxon>
        <taxon>Shewanellaceae</taxon>
        <taxon>Shewanella</taxon>
    </lineage>
</organism>
<feature type="transmembrane region" description="Helical" evidence="1">
    <location>
        <begin position="174"/>
        <end position="200"/>
    </location>
</feature>
<reference evidence="3" key="1">
    <citation type="submission" date="2019-07" db="EMBL/GenBank/DDBJ databases">
        <title>Shewanella sp. YLB-08 draft genomic sequence.</title>
        <authorList>
            <person name="Yu L."/>
        </authorList>
    </citation>
    <scope>NUCLEOTIDE SEQUENCE [LARGE SCALE GENOMIC DNA]</scope>
    <source>
        <strain evidence="3">JCM 20706</strain>
    </source>
</reference>
<dbReference type="OrthoDB" id="9808870at2"/>
<protein>
    <submittedName>
        <fullName evidence="2">HupE/UreJ family protein</fullName>
    </submittedName>
</protein>
<gene>
    <name evidence="2" type="ORF">FN961_17790</name>
</gene>
<dbReference type="Proteomes" id="UP000318126">
    <property type="component" value="Unassembled WGS sequence"/>
</dbReference>
<evidence type="ECO:0000313" key="2">
    <source>
        <dbReference type="EMBL" id="TRY12956.1"/>
    </source>
</evidence>
<dbReference type="RefSeq" id="WP_144041530.1">
    <property type="nucleotide sequence ID" value="NZ_BMPL01000021.1"/>
</dbReference>
<dbReference type="AlphaFoldDB" id="A0A553JKJ0"/>
<accession>A0A553JKJ0</accession>
<comment type="caution">
    <text evidence="2">The sequence shown here is derived from an EMBL/GenBank/DDBJ whole genome shotgun (WGS) entry which is preliminary data.</text>
</comment>
<keyword evidence="1" id="KW-0472">Membrane</keyword>
<proteinExistence type="predicted"/>
<feature type="transmembrane region" description="Helical" evidence="1">
    <location>
        <begin position="56"/>
        <end position="78"/>
    </location>
</feature>
<evidence type="ECO:0000256" key="1">
    <source>
        <dbReference type="SAM" id="Phobius"/>
    </source>
</evidence>
<evidence type="ECO:0000313" key="3">
    <source>
        <dbReference type="Proteomes" id="UP000318126"/>
    </source>
</evidence>
<dbReference type="Pfam" id="PF13795">
    <property type="entry name" value="HupE_UreJ_2"/>
    <property type="match status" value="1"/>
</dbReference>
<sequence>MSRFLANTIKISMGLMLTTIGLFMSFSLSAHGVDDATKQFLILNEGVSILPFIYIGAKHMVTGYDHLLFLVGVIFFLFKTKDVLIYVSLFTLGHSITLLFGVLNDIQVNPYLIDAIIGLSIVYKGFDNLGGFKRILGSQPNTKLAVLLFGLFHGFGLATKIQEFDLPQEGLVPNILAFNVGVEIGQFLVLGAVVILMSFWRRHRSYFQFSTATNTLLMSAGLMLVGFQLTGYFVN</sequence>
<feature type="transmembrane region" description="Helical" evidence="1">
    <location>
        <begin position="212"/>
        <end position="234"/>
    </location>
</feature>
<keyword evidence="3" id="KW-1185">Reference proteome</keyword>
<feature type="transmembrane region" description="Helical" evidence="1">
    <location>
        <begin position="83"/>
        <end position="102"/>
    </location>
</feature>
<feature type="transmembrane region" description="Helical" evidence="1">
    <location>
        <begin position="144"/>
        <end position="162"/>
    </location>
</feature>
<feature type="transmembrane region" description="Helical" evidence="1">
    <location>
        <begin position="108"/>
        <end position="123"/>
    </location>
</feature>
<dbReference type="EMBL" id="VKGK01000024">
    <property type="protein sequence ID" value="TRY12956.1"/>
    <property type="molecule type" value="Genomic_DNA"/>
</dbReference>
<keyword evidence="1" id="KW-0812">Transmembrane</keyword>
<name>A0A553JKJ0_SHEHA</name>